<comment type="caution">
    <text evidence="2">The sequence shown here is derived from an EMBL/GenBank/DDBJ whole genome shotgun (WGS) entry which is preliminary data.</text>
</comment>
<sequence length="69" mass="6839">MKASGLSRTSPDPGTAPATDEDGTTGAPRASAGREYTVRPTIPAATAAPVITTTAGTSQRLATLPTRAA</sequence>
<protein>
    <submittedName>
        <fullName evidence="2">Uncharacterized protein</fullName>
    </submittedName>
</protein>
<gene>
    <name evidence="2" type="ORF">GCM10011609_78890</name>
</gene>
<accession>A0ABQ2ISL9</accession>
<dbReference type="EMBL" id="BMNC01000020">
    <property type="protein sequence ID" value="GGN24910.1"/>
    <property type="molecule type" value="Genomic_DNA"/>
</dbReference>
<evidence type="ECO:0000313" key="2">
    <source>
        <dbReference type="EMBL" id="GGN24910.1"/>
    </source>
</evidence>
<proteinExistence type="predicted"/>
<dbReference type="Proteomes" id="UP000597656">
    <property type="component" value="Unassembled WGS sequence"/>
</dbReference>
<feature type="compositionally biased region" description="Low complexity" evidence="1">
    <location>
        <begin position="38"/>
        <end position="55"/>
    </location>
</feature>
<name>A0ABQ2ISL9_9PSEU</name>
<feature type="compositionally biased region" description="Polar residues" evidence="1">
    <location>
        <begin position="1"/>
        <end position="12"/>
    </location>
</feature>
<organism evidence="2 3">
    <name type="scientific">Lentzea pudingi</name>
    <dbReference type="NCBI Taxonomy" id="1789439"/>
    <lineage>
        <taxon>Bacteria</taxon>
        <taxon>Bacillati</taxon>
        <taxon>Actinomycetota</taxon>
        <taxon>Actinomycetes</taxon>
        <taxon>Pseudonocardiales</taxon>
        <taxon>Pseudonocardiaceae</taxon>
        <taxon>Lentzea</taxon>
    </lineage>
</organism>
<feature type="region of interest" description="Disordered" evidence="1">
    <location>
        <begin position="1"/>
        <end position="69"/>
    </location>
</feature>
<keyword evidence="3" id="KW-1185">Reference proteome</keyword>
<reference evidence="3" key="1">
    <citation type="journal article" date="2019" name="Int. J. Syst. Evol. Microbiol.">
        <title>The Global Catalogue of Microorganisms (GCM) 10K type strain sequencing project: providing services to taxonomists for standard genome sequencing and annotation.</title>
        <authorList>
            <consortium name="The Broad Institute Genomics Platform"/>
            <consortium name="The Broad Institute Genome Sequencing Center for Infectious Disease"/>
            <person name="Wu L."/>
            <person name="Ma J."/>
        </authorList>
    </citation>
    <scope>NUCLEOTIDE SEQUENCE [LARGE SCALE GENOMIC DNA]</scope>
    <source>
        <strain evidence="3">CGMCC 4.7319</strain>
    </source>
</reference>
<evidence type="ECO:0000313" key="3">
    <source>
        <dbReference type="Proteomes" id="UP000597656"/>
    </source>
</evidence>
<evidence type="ECO:0000256" key="1">
    <source>
        <dbReference type="SAM" id="MobiDB-lite"/>
    </source>
</evidence>